<proteinExistence type="predicted"/>
<keyword evidence="2" id="KW-1185">Reference proteome</keyword>
<comment type="caution">
    <text evidence="1">The sequence shown here is derived from an EMBL/GenBank/DDBJ whole genome shotgun (WGS) entry which is preliminary data.</text>
</comment>
<evidence type="ECO:0000313" key="2">
    <source>
        <dbReference type="Proteomes" id="UP000244906"/>
    </source>
</evidence>
<protein>
    <submittedName>
        <fullName evidence="1">Uncharacterized protein</fullName>
    </submittedName>
</protein>
<reference evidence="1 2" key="1">
    <citation type="submission" date="2018-04" db="EMBL/GenBank/DDBJ databases">
        <title>Thalassorhabdus spongiae gen. nov., sp. nov., isolated from a marine sponge in South-West Iceland.</title>
        <authorList>
            <person name="Knobloch S."/>
            <person name="Daussin A."/>
            <person name="Johannsson R."/>
            <person name="Marteinsson V.T."/>
        </authorList>
    </citation>
    <scope>NUCLEOTIDE SEQUENCE [LARGE SCALE GENOMIC DNA]</scope>
    <source>
        <strain evidence="1 2">Hp12</strain>
    </source>
</reference>
<accession>A0A2V1GWW7</accession>
<gene>
    <name evidence="1" type="ORF">DC094_17210</name>
</gene>
<dbReference type="Proteomes" id="UP000244906">
    <property type="component" value="Unassembled WGS sequence"/>
</dbReference>
<dbReference type="EMBL" id="QDDL01000009">
    <property type="protein sequence ID" value="PVZ65625.1"/>
    <property type="molecule type" value="Genomic_DNA"/>
</dbReference>
<organism evidence="1 2">
    <name type="scientific">Pelagibaculum spongiae</name>
    <dbReference type="NCBI Taxonomy" id="2080658"/>
    <lineage>
        <taxon>Bacteria</taxon>
        <taxon>Pseudomonadati</taxon>
        <taxon>Pseudomonadota</taxon>
        <taxon>Gammaproteobacteria</taxon>
        <taxon>Oceanospirillales</taxon>
        <taxon>Pelagibaculum</taxon>
    </lineage>
</organism>
<name>A0A2V1GWW7_9GAMM</name>
<evidence type="ECO:0000313" key="1">
    <source>
        <dbReference type="EMBL" id="PVZ65625.1"/>
    </source>
</evidence>
<dbReference type="AlphaFoldDB" id="A0A2V1GWW7"/>
<sequence>MESLMAIRIILLEAIPEPGSLSIAGMLLKKFPTATVEQFAWANLSDLQPSDHLYLVREPLLRHYITEIYSPTLNENIILTEENLLILLILRGLPLTSINIHLIGPLSHRKAKLFNDQFSTPAFLGTTISYSPGGFIPHDEGMQIPDRALLDGIITTGREPSTRAIYHRIKLIFDTNFKHHDQSLNNLPSIVSNNLIIAIDKLAPKDLCDLCKATYRLTYPFWLTLFGVGYDSFIHPPICYQLLSPQIEAELP</sequence>